<evidence type="ECO:0000313" key="3">
    <source>
        <dbReference type="EMBL" id="SDN04531.1"/>
    </source>
</evidence>
<keyword evidence="4" id="KW-1185">Reference proteome</keyword>
<name>A0A1G9Y7N2_9EURY</name>
<dbReference type="OrthoDB" id="383611at2157"/>
<dbReference type="Pfam" id="PF07790">
    <property type="entry name" value="Pilin_N"/>
    <property type="match status" value="1"/>
</dbReference>
<feature type="transmembrane region" description="Helical" evidence="1">
    <location>
        <begin position="12"/>
        <end position="36"/>
    </location>
</feature>
<dbReference type="EMBL" id="FNIA01000013">
    <property type="protein sequence ID" value="SDN04531.1"/>
    <property type="molecule type" value="Genomic_DNA"/>
</dbReference>
<gene>
    <name evidence="3" type="ORF">SAMN05192554_11324</name>
</gene>
<keyword evidence="1" id="KW-0812">Transmembrane</keyword>
<keyword evidence="1" id="KW-0472">Membrane</keyword>
<evidence type="ECO:0000259" key="2">
    <source>
        <dbReference type="Pfam" id="PF07790"/>
    </source>
</evidence>
<protein>
    <recommendedName>
        <fullName evidence="2">Archaeal Type IV pilin N-terminal domain-containing protein</fullName>
    </recommendedName>
</protein>
<dbReference type="InterPro" id="IPR012859">
    <property type="entry name" value="Pilin_N_archaeal"/>
</dbReference>
<dbReference type="RefSeq" id="WP_089734231.1">
    <property type="nucleotide sequence ID" value="NZ_FNIA01000013.1"/>
</dbReference>
<evidence type="ECO:0000256" key="1">
    <source>
        <dbReference type="SAM" id="Phobius"/>
    </source>
</evidence>
<dbReference type="Proteomes" id="UP000199370">
    <property type="component" value="Unassembled WGS sequence"/>
</dbReference>
<accession>A0A1G9Y7N2</accession>
<keyword evidence="1" id="KW-1133">Transmembrane helix</keyword>
<reference evidence="3 4" key="1">
    <citation type="submission" date="2016-10" db="EMBL/GenBank/DDBJ databases">
        <authorList>
            <person name="de Groot N.N."/>
        </authorList>
    </citation>
    <scope>NUCLEOTIDE SEQUENCE [LARGE SCALE GENOMIC DNA]</scope>
    <source>
        <strain evidence="4">EB21,IBRC-M 10013,KCTC 4048</strain>
    </source>
</reference>
<proteinExistence type="predicted"/>
<dbReference type="AlphaFoldDB" id="A0A1G9Y7N2"/>
<sequence length="218" mass="22783">MNTLESSDEDAATSPIAVVLMVGLVFATVVTVAVYVPQFLQEPPEPAPSARVTIESANFGDGVAKNDTVVVTHVGGDRLDRDRLTVLVGGETVYNGTEDSESSSATFDVPGLVVEVDDDEFNDLNKPCRVDGERVSPAGTCGGPPGDTDGSDSGVVLEWAENVSAGQRLVIQERNAGQAYDVVQPGESVTVIYRGDDFTAVLAETTVGTGHNRTAVTP</sequence>
<organism evidence="3 4">
    <name type="scientific">Haloarchaeobius iranensis</name>
    <dbReference type="NCBI Taxonomy" id="996166"/>
    <lineage>
        <taxon>Archaea</taxon>
        <taxon>Methanobacteriati</taxon>
        <taxon>Methanobacteriota</taxon>
        <taxon>Stenosarchaea group</taxon>
        <taxon>Halobacteria</taxon>
        <taxon>Halobacteriales</taxon>
        <taxon>Halorubellaceae</taxon>
        <taxon>Haloarchaeobius</taxon>
    </lineage>
</organism>
<feature type="domain" description="Archaeal Type IV pilin N-terminal" evidence="2">
    <location>
        <begin position="15"/>
        <end position="91"/>
    </location>
</feature>
<evidence type="ECO:0000313" key="4">
    <source>
        <dbReference type="Proteomes" id="UP000199370"/>
    </source>
</evidence>